<dbReference type="InterPro" id="IPR029044">
    <property type="entry name" value="Nucleotide-diphossugar_trans"/>
</dbReference>
<evidence type="ECO:0000256" key="3">
    <source>
        <dbReference type="ARBA" id="ARBA00022679"/>
    </source>
</evidence>
<evidence type="ECO:0000313" key="9">
    <source>
        <dbReference type="EMBL" id="STP05500.1"/>
    </source>
</evidence>
<keyword evidence="6 7" id="KW-0472">Membrane</keyword>
<organism evidence="9 10">
    <name type="scientific">Haemophilus parainfluenzae</name>
    <dbReference type="NCBI Taxonomy" id="729"/>
    <lineage>
        <taxon>Bacteria</taxon>
        <taxon>Pseudomonadati</taxon>
        <taxon>Pseudomonadota</taxon>
        <taxon>Gammaproteobacteria</taxon>
        <taxon>Pasteurellales</taxon>
        <taxon>Pasteurellaceae</taxon>
        <taxon>Haemophilus</taxon>
    </lineage>
</organism>
<dbReference type="Proteomes" id="UP000254186">
    <property type="component" value="Unassembled WGS sequence"/>
</dbReference>
<comment type="subcellular location">
    <subcellularLocation>
        <location evidence="1">Membrane</location>
        <topology evidence="1">Multi-pass membrane protein</topology>
    </subcellularLocation>
</comment>
<accession>A0A377JIJ5</accession>
<keyword evidence="5 7" id="KW-1133">Transmembrane helix</keyword>
<dbReference type="AlphaFoldDB" id="A0A377JIJ5"/>
<evidence type="ECO:0000256" key="6">
    <source>
        <dbReference type="ARBA" id="ARBA00023136"/>
    </source>
</evidence>
<gene>
    <name evidence="9" type="primary">ykoT</name>
    <name evidence="9" type="ORF">NCTC10672_01464</name>
</gene>
<dbReference type="EMBL" id="UGHY01000002">
    <property type="protein sequence ID" value="STP05500.1"/>
    <property type="molecule type" value="Genomic_DNA"/>
</dbReference>
<protein>
    <submittedName>
        <fullName evidence="9">Uncharacterized glycosyltransferase ykoT</fullName>
        <ecNumber evidence="9">2.4.-.-</ecNumber>
    </submittedName>
</protein>
<dbReference type="PANTHER" id="PTHR48090:SF1">
    <property type="entry name" value="PROPHAGE BACTOPRENOL GLUCOSYL TRANSFERASE HOMOLOG"/>
    <property type="match status" value="1"/>
</dbReference>
<proteinExistence type="predicted"/>
<evidence type="ECO:0000256" key="7">
    <source>
        <dbReference type="SAM" id="Phobius"/>
    </source>
</evidence>
<dbReference type="SUPFAM" id="SSF53448">
    <property type="entry name" value="Nucleotide-diphospho-sugar transferases"/>
    <property type="match status" value="1"/>
</dbReference>
<name>A0A377JIJ5_HAEPA</name>
<evidence type="ECO:0000256" key="2">
    <source>
        <dbReference type="ARBA" id="ARBA00022676"/>
    </source>
</evidence>
<keyword evidence="2 9" id="KW-0328">Glycosyltransferase</keyword>
<keyword evidence="4 7" id="KW-0812">Transmembrane</keyword>
<evidence type="ECO:0000256" key="5">
    <source>
        <dbReference type="ARBA" id="ARBA00022989"/>
    </source>
</evidence>
<dbReference type="PANTHER" id="PTHR48090">
    <property type="entry name" value="UNDECAPRENYL-PHOSPHATE 4-DEOXY-4-FORMAMIDO-L-ARABINOSE TRANSFERASE-RELATED"/>
    <property type="match status" value="1"/>
</dbReference>
<dbReference type="CDD" id="cd04187">
    <property type="entry name" value="DPM1_like_bac"/>
    <property type="match status" value="1"/>
</dbReference>
<evidence type="ECO:0000256" key="1">
    <source>
        <dbReference type="ARBA" id="ARBA00004141"/>
    </source>
</evidence>
<dbReference type="Gene3D" id="3.90.550.10">
    <property type="entry name" value="Spore Coat Polysaccharide Biosynthesis Protein SpsA, Chain A"/>
    <property type="match status" value="1"/>
</dbReference>
<feature type="transmembrane region" description="Helical" evidence="7">
    <location>
        <begin position="243"/>
        <end position="264"/>
    </location>
</feature>
<evidence type="ECO:0000256" key="4">
    <source>
        <dbReference type="ARBA" id="ARBA00022692"/>
    </source>
</evidence>
<dbReference type="EC" id="2.4.-.-" evidence="9"/>
<dbReference type="InterPro" id="IPR001173">
    <property type="entry name" value="Glyco_trans_2-like"/>
</dbReference>
<dbReference type="InterPro" id="IPR050256">
    <property type="entry name" value="Glycosyltransferase_2"/>
</dbReference>
<dbReference type="Pfam" id="PF00535">
    <property type="entry name" value="Glycos_transf_2"/>
    <property type="match status" value="1"/>
</dbReference>
<dbReference type="GO" id="GO:0016757">
    <property type="term" value="F:glycosyltransferase activity"/>
    <property type="evidence" value="ECO:0007669"/>
    <property type="project" value="UniProtKB-KW"/>
</dbReference>
<dbReference type="GO" id="GO:0005886">
    <property type="term" value="C:plasma membrane"/>
    <property type="evidence" value="ECO:0007669"/>
    <property type="project" value="TreeGrafter"/>
</dbReference>
<evidence type="ECO:0000259" key="8">
    <source>
        <dbReference type="Pfam" id="PF00535"/>
    </source>
</evidence>
<sequence length="328" mass="36843">MPTEQNRTERPSLAIVVPCYNESEVFSYCLNALTDILKDLINKNKIKANSYVLFVDDGSKDDTWQQIEQASNVSNLIRGVKLSRNKGHQIALLAGLYSVDTDVSISIDADLQDDTNCIYEMLDKYMQGNEIVYGVRNDRTTDTAFKRGTAGLFYTLMTKLGVEQTENHADYRLLSSKALDALKQYKEQNVYLRGMIPLIGFKNDKVYYTRSERIAGDSKYPLKKMLALALEGITSLSIAPLRLISVIGFLTCLFSALAGIYVLVDKLLGNTVEGWTSLMIAIFFLGGVQMLSLGVIGEYVGKIYIESKNRPKFFVERCSISKNFYPDN</sequence>
<reference evidence="9 10" key="1">
    <citation type="submission" date="2018-06" db="EMBL/GenBank/DDBJ databases">
        <authorList>
            <consortium name="Pathogen Informatics"/>
            <person name="Doyle S."/>
        </authorList>
    </citation>
    <scope>NUCLEOTIDE SEQUENCE [LARGE SCALE GENOMIC DNA]</scope>
    <source>
        <strain evidence="9 10">NCTC10672</strain>
    </source>
</reference>
<evidence type="ECO:0000313" key="10">
    <source>
        <dbReference type="Proteomes" id="UP000254186"/>
    </source>
</evidence>
<feature type="transmembrane region" description="Helical" evidence="7">
    <location>
        <begin position="276"/>
        <end position="300"/>
    </location>
</feature>
<feature type="domain" description="Glycosyltransferase 2-like" evidence="8">
    <location>
        <begin position="15"/>
        <end position="179"/>
    </location>
</feature>
<keyword evidence="3 9" id="KW-0808">Transferase</keyword>